<name>A0A1J4K5Y1_9EUKA</name>
<sequence length="566" mass="64402">MSILAEQYSSTLAQLPPPDSPLLVPPSASMGLTESGNIILSSAETSTPHKHKRQVIVKTQRKTVSRHKVKRNNTTMAVLNSTGCLPSQLRGQGTEKVQRKNKDLRKLVMSLNPFSPTDSDEENSNNIFNSPLHESPAIVLYSTLQIPEEDILSLKNLNTSVFPDEHEWIPNENQNGPKAASFNQLFLYLTSPDIANIDFQKQFLISFPSFATPPKVLAAIFTRYFADIHIPNSNIQTAPKLKQVRDRIIRILSTWMKLTAYQFTDVMLDAIIQFTDFLLEENSSALQAQILQASVDHLKGKRNQYAYTQRVEPPASLLPSIPEDKWIITMLNPIELARQVTLLHNKIFRQIMPMELLAAIWGSKRGGGSQNVEDLTKHFDIFSRYVQFSVINGENLKKRAKIFQWWTEVAVAFNEMKNYHGVFAVICGITHRSVQRLPDTMKIAMKMNKKLKKKYDDLNDLCDFSGDFRKYRPVISAAIEPCIPFIGCFQKDLIYVQEGYPNQIEGLTNFAKCAACISLINTVQRFQNERYDFIEVPKIQEMISSIPEPPDTKGMMMLSIEKEKKK</sequence>
<dbReference type="Proteomes" id="UP000179807">
    <property type="component" value="Unassembled WGS sequence"/>
</dbReference>
<dbReference type="CDD" id="cd06224">
    <property type="entry name" value="REM"/>
    <property type="match status" value="1"/>
</dbReference>
<reference evidence="5" key="1">
    <citation type="submission" date="2016-10" db="EMBL/GenBank/DDBJ databases">
        <authorList>
            <person name="Benchimol M."/>
            <person name="Almeida L.G."/>
            <person name="Vasconcelos A.T."/>
            <person name="Perreira-Neves A."/>
            <person name="Rosa I.A."/>
            <person name="Tasca T."/>
            <person name="Bogo M.R."/>
            <person name="de Souza W."/>
        </authorList>
    </citation>
    <scope>NUCLEOTIDE SEQUENCE [LARGE SCALE GENOMIC DNA]</scope>
    <source>
        <strain evidence="5">K</strain>
    </source>
</reference>
<dbReference type="VEuPathDB" id="TrichDB:TRFO_25124"/>
<protein>
    <submittedName>
        <fullName evidence="5">RasGEF domain containing protein</fullName>
    </submittedName>
</protein>
<dbReference type="AlphaFoldDB" id="A0A1J4K5Y1"/>
<dbReference type="InterPro" id="IPR000651">
    <property type="entry name" value="Ras-like_Gua-exchang_fac_N"/>
</dbReference>
<evidence type="ECO:0000313" key="5">
    <source>
        <dbReference type="EMBL" id="OHT06815.1"/>
    </source>
</evidence>
<dbReference type="OrthoDB" id="546434at2759"/>
<dbReference type="PROSITE" id="PS50212">
    <property type="entry name" value="RASGEF_NTER"/>
    <property type="match status" value="1"/>
</dbReference>
<evidence type="ECO:0000259" key="4">
    <source>
        <dbReference type="PROSITE" id="PS50212"/>
    </source>
</evidence>
<dbReference type="RefSeq" id="XP_068359951.1">
    <property type="nucleotide sequence ID" value="XM_068504152.1"/>
</dbReference>
<dbReference type="PROSITE" id="PS50009">
    <property type="entry name" value="RASGEF_CAT"/>
    <property type="match status" value="1"/>
</dbReference>
<evidence type="ECO:0000313" key="6">
    <source>
        <dbReference type="Proteomes" id="UP000179807"/>
    </source>
</evidence>
<dbReference type="Pfam" id="PF00618">
    <property type="entry name" value="RasGEF_N"/>
    <property type="match status" value="1"/>
</dbReference>
<dbReference type="SMART" id="SM00147">
    <property type="entry name" value="RasGEF"/>
    <property type="match status" value="1"/>
</dbReference>
<dbReference type="InterPro" id="IPR036964">
    <property type="entry name" value="RASGEF_cat_dom_sf"/>
</dbReference>
<gene>
    <name evidence="5" type="ORF">TRFO_25124</name>
</gene>
<dbReference type="GO" id="GO:0005085">
    <property type="term" value="F:guanyl-nucleotide exchange factor activity"/>
    <property type="evidence" value="ECO:0007669"/>
    <property type="project" value="UniProtKB-KW"/>
</dbReference>
<accession>A0A1J4K5Y1</accession>
<feature type="domain" description="Ras-GEF" evidence="3">
    <location>
        <begin position="332"/>
        <end position="565"/>
    </location>
</feature>
<dbReference type="InterPro" id="IPR001895">
    <property type="entry name" value="RASGEF_cat_dom"/>
</dbReference>
<feature type="domain" description="N-terminal Ras-GEF" evidence="4">
    <location>
        <begin position="173"/>
        <end position="299"/>
    </location>
</feature>
<dbReference type="GeneID" id="94838856"/>
<organism evidence="5 6">
    <name type="scientific">Tritrichomonas foetus</name>
    <dbReference type="NCBI Taxonomy" id="1144522"/>
    <lineage>
        <taxon>Eukaryota</taxon>
        <taxon>Metamonada</taxon>
        <taxon>Parabasalia</taxon>
        <taxon>Tritrichomonadida</taxon>
        <taxon>Tritrichomonadidae</taxon>
        <taxon>Tritrichomonas</taxon>
    </lineage>
</organism>
<dbReference type="PANTHER" id="PTHR23113">
    <property type="entry name" value="GUANINE NUCLEOTIDE EXCHANGE FACTOR"/>
    <property type="match status" value="1"/>
</dbReference>
<keyword evidence="6" id="KW-1185">Reference proteome</keyword>
<dbReference type="PANTHER" id="PTHR23113:SF365">
    <property type="entry name" value="RAS-GEF DOMAIN-CONTAINING PROTEIN"/>
    <property type="match status" value="1"/>
</dbReference>
<dbReference type="Gene3D" id="1.20.870.10">
    <property type="entry name" value="Son of sevenless (SoS) protein Chain: S domain 1"/>
    <property type="match status" value="1"/>
</dbReference>
<dbReference type="InterPro" id="IPR008937">
    <property type="entry name" value="Ras-like_GEF"/>
</dbReference>
<proteinExistence type="predicted"/>
<dbReference type="SMART" id="SM00229">
    <property type="entry name" value="RasGEFN"/>
    <property type="match status" value="1"/>
</dbReference>
<evidence type="ECO:0000256" key="1">
    <source>
        <dbReference type="ARBA" id="ARBA00022658"/>
    </source>
</evidence>
<dbReference type="Pfam" id="PF00617">
    <property type="entry name" value="RasGEF"/>
    <property type="match status" value="1"/>
</dbReference>
<dbReference type="EMBL" id="MLAK01000715">
    <property type="protein sequence ID" value="OHT06815.1"/>
    <property type="molecule type" value="Genomic_DNA"/>
</dbReference>
<dbReference type="SUPFAM" id="SSF48366">
    <property type="entry name" value="Ras GEF"/>
    <property type="match status" value="1"/>
</dbReference>
<dbReference type="InterPro" id="IPR023578">
    <property type="entry name" value="Ras_GEF_dom_sf"/>
</dbReference>
<evidence type="ECO:0000259" key="3">
    <source>
        <dbReference type="PROSITE" id="PS50009"/>
    </source>
</evidence>
<keyword evidence="1 2" id="KW-0344">Guanine-nucleotide releasing factor</keyword>
<dbReference type="Gene3D" id="1.10.840.10">
    <property type="entry name" value="Ras guanine-nucleotide exchange factors catalytic domain"/>
    <property type="match status" value="1"/>
</dbReference>
<dbReference type="GO" id="GO:0007264">
    <property type="term" value="P:small GTPase-mediated signal transduction"/>
    <property type="evidence" value="ECO:0007669"/>
    <property type="project" value="InterPro"/>
</dbReference>
<evidence type="ECO:0000256" key="2">
    <source>
        <dbReference type="PROSITE-ProRule" id="PRU00168"/>
    </source>
</evidence>
<comment type="caution">
    <text evidence="5">The sequence shown here is derived from an EMBL/GenBank/DDBJ whole genome shotgun (WGS) entry which is preliminary data.</text>
</comment>